<keyword evidence="2" id="KW-0812">Transmembrane</keyword>
<sequence length="545" mass="57416">MVVLLDLRGLRQTVYYQIESMEIGMEAALFGICIYSVVWAGIATFFDIPFLPTWLKWTLATPGILSLLVCGGSAVVSAVLDSVATVRWVGELEDEFYVRGAYLGPVLRAYVILFVAVPGGIGAMVYYGLQWCSESHECISTAAAIVKGLLALGVVVFVVVAEVRGYLSTIAWDLLCGLRGLLDTVCSAAKGVFSATSQLAVWLMGPFLDSMATRRAAQRAAELAAEERAAERAAELIRQEEACKRPRGKPKQQPKTPSIDTAATGDDGGSEVAADEGDDSDEMLLNSAFASQCVGRKEGKAAKAKKDRRPDVPRPATSFRPSCSLQARSQPTRPPRASKVEVVPASGPANNHRATPSRRPSHTEPESARPALSSRLAHSAVESVPHVAGQQANLGSPPPLPPRPAYPPPPPTAATQPKPPAASASPCRSAATQPARQPGSGSVPQGRVRSGPPPLVEPVGVPRTVGGRSVEDRASGSQGGSPTTASVGSLSQHSNDGGGGVNSERLVPQVLHRLPCRRQEVVLLRPLLVARWSKCDGSSSKSSGL</sequence>
<dbReference type="Proteomes" id="UP000041254">
    <property type="component" value="Unassembled WGS sequence"/>
</dbReference>
<feature type="compositionally biased region" description="Acidic residues" evidence="1">
    <location>
        <begin position="273"/>
        <end position="282"/>
    </location>
</feature>
<evidence type="ECO:0008006" key="5">
    <source>
        <dbReference type="Google" id="ProtNLM"/>
    </source>
</evidence>
<feature type="transmembrane region" description="Helical" evidence="2">
    <location>
        <begin position="27"/>
        <end position="51"/>
    </location>
</feature>
<protein>
    <recommendedName>
        <fullName evidence="5">Transmembrane protein</fullName>
    </recommendedName>
</protein>
<feature type="compositionally biased region" description="Low complexity" evidence="1">
    <location>
        <begin position="421"/>
        <end position="431"/>
    </location>
</feature>
<feature type="transmembrane region" description="Helical" evidence="2">
    <location>
        <begin position="141"/>
        <end position="161"/>
    </location>
</feature>
<evidence type="ECO:0000313" key="3">
    <source>
        <dbReference type="EMBL" id="CEM04706.1"/>
    </source>
</evidence>
<feature type="transmembrane region" description="Helical" evidence="2">
    <location>
        <begin position="63"/>
        <end position="89"/>
    </location>
</feature>
<keyword evidence="2" id="KW-0472">Membrane</keyword>
<reference evidence="3 4" key="1">
    <citation type="submission" date="2014-11" db="EMBL/GenBank/DDBJ databases">
        <authorList>
            <person name="Zhu J."/>
            <person name="Qi W."/>
            <person name="Song R."/>
        </authorList>
    </citation>
    <scope>NUCLEOTIDE SEQUENCE [LARGE SCALE GENOMIC DNA]</scope>
</reference>
<evidence type="ECO:0000256" key="1">
    <source>
        <dbReference type="SAM" id="MobiDB-lite"/>
    </source>
</evidence>
<feature type="compositionally biased region" description="Polar residues" evidence="1">
    <location>
        <begin position="432"/>
        <end position="443"/>
    </location>
</feature>
<evidence type="ECO:0000256" key="2">
    <source>
        <dbReference type="SAM" id="Phobius"/>
    </source>
</evidence>
<name>A0A0G4F0U8_VITBC</name>
<dbReference type="STRING" id="1169540.A0A0G4F0U8"/>
<feature type="compositionally biased region" description="Polar residues" evidence="1">
    <location>
        <begin position="480"/>
        <end position="495"/>
    </location>
</feature>
<dbReference type="VEuPathDB" id="CryptoDB:Vbra_14089"/>
<feature type="transmembrane region" description="Helical" evidence="2">
    <location>
        <begin position="109"/>
        <end position="129"/>
    </location>
</feature>
<accession>A0A0G4F0U8</accession>
<keyword evidence="2" id="KW-1133">Transmembrane helix</keyword>
<feature type="compositionally biased region" description="Pro residues" evidence="1">
    <location>
        <begin position="396"/>
        <end position="420"/>
    </location>
</feature>
<feature type="region of interest" description="Disordered" evidence="1">
    <location>
        <begin position="237"/>
        <end position="503"/>
    </location>
</feature>
<feature type="compositionally biased region" description="Polar residues" evidence="1">
    <location>
        <begin position="319"/>
        <end position="331"/>
    </location>
</feature>
<dbReference type="AlphaFoldDB" id="A0A0G4F0U8"/>
<dbReference type="InParanoid" id="A0A0G4F0U8"/>
<keyword evidence="4" id="KW-1185">Reference proteome</keyword>
<evidence type="ECO:0000313" key="4">
    <source>
        <dbReference type="Proteomes" id="UP000041254"/>
    </source>
</evidence>
<proteinExistence type="predicted"/>
<organism evidence="3 4">
    <name type="scientific">Vitrella brassicaformis (strain CCMP3155)</name>
    <dbReference type="NCBI Taxonomy" id="1169540"/>
    <lineage>
        <taxon>Eukaryota</taxon>
        <taxon>Sar</taxon>
        <taxon>Alveolata</taxon>
        <taxon>Colpodellida</taxon>
        <taxon>Vitrellaceae</taxon>
        <taxon>Vitrella</taxon>
    </lineage>
</organism>
<gene>
    <name evidence="3" type="ORF">Vbra_14089</name>
</gene>
<dbReference type="EMBL" id="CDMY01000356">
    <property type="protein sequence ID" value="CEM04706.1"/>
    <property type="molecule type" value="Genomic_DNA"/>
</dbReference>